<dbReference type="SUPFAM" id="SSF82185">
    <property type="entry name" value="Histone H3 K4-specific methyltransferase SET7/9 N-terminal domain"/>
    <property type="match status" value="1"/>
</dbReference>
<organism evidence="1">
    <name type="scientific">marine metagenome</name>
    <dbReference type="NCBI Taxonomy" id="408172"/>
    <lineage>
        <taxon>unclassified sequences</taxon>
        <taxon>metagenomes</taxon>
        <taxon>ecological metagenomes</taxon>
    </lineage>
</organism>
<name>A0A382UU14_9ZZZZ</name>
<dbReference type="AlphaFoldDB" id="A0A382UU14"/>
<dbReference type="Gene3D" id="2.20.110.10">
    <property type="entry name" value="Histone H3 K4-specific methyltransferase SET7/9 N-terminal domain"/>
    <property type="match status" value="1"/>
</dbReference>
<accession>A0A382UU14</accession>
<dbReference type="PROSITE" id="PS51257">
    <property type="entry name" value="PROKAR_LIPOPROTEIN"/>
    <property type="match status" value="1"/>
</dbReference>
<protein>
    <submittedName>
        <fullName evidence="1">Uncharacterized protein</fullName>
    </submittedName>
</protein>
<evidence type="ECO:0000313" key="1">
    <source>
        <dbReference type="EMBL" id="SVD37627.1"/>
    </source>
</evidence>
<sequence>MKTLVASVCLVFALALLSCGPNTYQHPTAGAFRSADVDTVQVRANEYNTYFERRYGLLFKTFANEPFTGRVITFENENARDYVATDESYKNGKRNGQSIRWFSTGQQMYERNYREGKWHGLVTR</sequence>
<feature type="non-terminal residue" evidence="1">
    <location>
        <position position="124"/>
    </location>
</feature>
<reference evidence="1" key="1">
    <citation type="submission" date="2018-05" db="EMBL/GenBank/DDBJ databases">
        <authorList>
            <person name="Lanie J.A."/>
            <person name="Ng W.-L."/>
            <person name="Kazmierczak K.M."/>
            <person name="Andrzejewski T.M."/>
            <person name="Davidsen T.M."/>
            <person name="Wayne K.J."/>
            <person name="Tettelin H."/>
            <person name="Glass J.I."/>
            <person name="Rusch D."/>
            <person name="Podicherti R."/>
            <person name="Tsui H.-C.T."/>
            <person name="Winkler M.E."/>
        </authorList>
    </citation>
    <scope>NUCLEOTIDE SEQUENCE</scope>
</reference>
<gene>
    <name evidence="1" type="ORF">METZ01_LOCUS390481</name>
</gene>
<dbReference type="EMBL" id="UINC01146728">
    <property type="protein sequence ID" value="SVD37627.1"/>
    <property type="molecule type" value="Genomic_DNA"/>
</dbReference>
<proteinExistence type="predicted"/>